<dbReference type="EMBL" id="CP001669">
    <property type="protein sequence ID" value="AFZ79698.1"/>
    <property type="molecule type" value="Genomic_DNA"/>
</dbReference>
<keyword evidence="2" id="KW-1185">Reference proteome</keyword>
<organism evidence="1 2">
    <name type="scientific">Theileria equi strain WA</name>
    <dbReference type="NCBI Taxonomy" id="1537102"/>
    <lineage>
        <taxon>Eukaryota</taxon>
        <taxon>Sar</taxon>
        <taxon>Alveolata</taxon>
        <taxon>Apicomplexa</taxon>
        <taxon>Aconoidasida</taxon>
        <taxon>Piroplasmida</taxon>
        <taxon>Theileriidae</taxon>
        <taxon>Theileria</taxon>
    </lineage>
</organism>
<dbReference type="AlphaFoldDB" id="L0AWR6"/>
<gene>
    <name evidence="1" type="ORF">BEWA_025470</name>
</gene>
<name>L0AWR6_THEEQ</name>
<sequence length="614" mass="70214">MGPKRAVSLDRLIESLKDLSIRSSGGGVRRSLSDHVVYARLRRLVPSIVDAANVYNGNIHILISHLTNITSNFKSLVKGGRFRGKTEFLAEKSGSFYCNVCNGSCEYVYQPMVQAIKDGRLFLSPKAISTVLSAYCQCGYSADLMLEFECRIAYFLYSSLPKTQLDMLKINDHSALKSIGRFEENDYLNDFLSLLERVNGCQSDDKGAQTIYEVEMACKKSANFYTVPTYIDVCMVLHSLRAQSPLMSLILRLSSNFLHVKFSSEKINELQTKDLNSISRIIVLLRTKNCIDDSTTNIALNLVKNHLEMLNMRDLSSLLSVFSYSTFGNSAFANNSRQTLQNTARNTHNRRFLGKGKPGNGNASFKVNLNIDRIISYCVSMIYDKETRKFTNVDLNSLIALTRSINGNFILDTTIKHFLIYNIVNRTNVTMGDHNLSPLVILLEYLDDDQTYVAMMSFILEGNISFNVHDIYNYVKLIELFRRFESRIKHRGYHYIEPLVDMEKYEKKPIYLNTSNVPTDVRNCILCITYNSAVMYTAKIVKSQIIDMVYFLKMLMYILDSYGDEIKKRGVFMRAVVSFSSELEKFYNSHKEKMDAQDIVVINKFISKVHNLNR</sequence>
<dbReference type="GeneID" id="15806024"/>
<proteinExistence type="predicted"/>
<dbReference type="RefSeq" id="XP_004829364.1">
    <property type="nucleotide sequence ID" value="XM_004829307.1"/>
</dbReference>
<evidence type="ECO:0000313" key="2">
    <source>
        <dbReference type="Proteomes" id="UP000031512"/>
    </source>
</evidence>
<evidence type="ECO:0000313" key="1">
    <source>
        <dbReference type="EMBL" id="AFZ79698.1"/>
    </source>
</evidence>
<protein>
    <submittedName>
        <fullName evidence="1">Uncharacterized protein</fullName>
    </submittedName>
</protein>
<dbReference type="Proteomes" id="UP000031512">
    <property type="component" value="Chromosome 1"/>
</dbReference>
<dbReference type="eggNOG" id="ENOG502QXND">
    <property type="taxonomic scope" value="Eukaryota"/>
</dbReference>
<accession>L0AWR6</accession>
<dbReference type="VEuPathDB" id="PiroplasmaDB:BEWA_025470"/>
<reference evidence="1 2" key="1">
    <citation type="journal article" date="2012" name="BMC Genomics">
        <title>Comparative genomic analysis and phylogenetic position of Theileria equi.</title>
        <authorList>
            <person name="Kappmeyer L.S."/>
            <person name="Thiagarajan M."/>
            <person name="Herndon D.R."/>
            <person name="Ramsay J.D."/>
            <person name="Caler E."/>
            <person name="Djikeng A."/>
            <person name="Gillespie J.J."/>
            <person name="Lau A.O."/>
            <person name="Roalson E.H."/>
            <person name="Silva J.C."/>
            <person name="Silva M.G."/>
            <person name="Suarez C.E."/>
            <person name="Ueti M.W."/>
            <person name="Nene V.M."/>
            <person name="Mealey R.H."/>
            <person name="Knowles D.P."/>
            <person name="Brayton K.A."/>
        </authorList>
    </citation>
    <scope>NUCLEOTIDE SEQUENCE [LARGE SCALE GENOMIC DNA]</scope>
    <source>
        <strain evidence="1 2">WA</strain>
    </source>
</reference>
<dbReference type="KEGG" id="beq:BEWA_025470"/>